<dbReference type="SUPFAM" id="SSF81338">
    <property type="entry name" value="Aquaporin-like"/>
    <property type="match status" value="1"/>
</dbReference>
<sequence>MGNKKNEIQWKETPKGKIFFQLLLPLLAEFFTTFLHTFWGSMAGIPSTPTHFSALNRTVTTQEWAADYLLSGLVPAMQAGFAVWMLIVGFFKICVVHFNPAISVGFLVSGDLSFKLFLPYVIMQCMGAIFAAFIAQTLRGEMLVPFYISDDANIPAIFFCEVITTGIIIFYTLAMVVDKSYDQATGPLAIGMTVFQGILAGKWIGAGCLNPARWFGPAVMAGGKAWNYHWVLWVADCVGAAIFAVFYMSFFAPADRVWVMKIGTGNKTSSNKPEDQELVERKKEPSSPL</sequence>
<evidence type="ECO:0000256" key="8">
    <source>
        <dbReference type="RuleBase" id="RU000477"/>
    </source>
</evidence>
<dbReference type="GO" id="GO:0015250">
    <property type="term" value="F:water channel activity"/>
    <property type="evidence" value="ECO:0000318"/>
    <property type="project" value="GO_Central"/>
</dbReference>
<evidence type="ECO:0000256" key="1">
    <source>
        <dbReference type="ARBA" id="ARBA00004127"/>
    </source>
</evidence>
<keyword evidence="4 8" id="KW-0812">Transmembrane</keyword>
<dbReference type="AlphaFoldDB" id="F6YVW8"/>
<evidence type="ECO:0000256" key="4">
    <source>
        <dbReference type="ARBA" id="ARBA00022692"/>
    </source>
</evidence>
<dbReference type="GO" id="GO:0019755">
    <property type="term" value="P:one-carbon compound transport"/>
    <property type="evidence" value="ECO:0007669"/>
    <property type="project" value="UniProtKB-ARBA"/>
</dbReference>
<feature type="region of interest" description="Disordered" evidence="9">
    <location>
        <begin position="268"/>
        <end position="289"/>
    </location>
</feature>
<dbReference type="Proteomes" id="UP000008144">
    <property type="component" value="Unassembled WGS sequence"/>
</dbReference>
<feature type="compositionally biased region" description="Basic and acidic residues" evidence="9">
    <location>
        <begin position="272"/>
        <end position="289"/>
    </location>
</feature>
<dbReference type="GO" id="GO:0012505">
    <property type="term" value="C:endomembrane system"/>
    <property type="evidence" value="ECO:0007669"/>
    <property type="project" value="UniProtKB-SubCell"/>
</dbReference>
<dbReference type="KEGG" id="cin:100176808"/>
<name>F6YVW8_CIOIN</name>
<gene>
    <name evidence="11" type="primary">LOC100176808</name>
</gene>
<feature type="transmembrane region" description="Helical" evidence="10">
    <location>
        <begin position="230"/>
        <end position="252"/>
    </location>
</feature>
<keyword evidence="6 10" id="KW-1133">Transmembrane helix</keyword>
<dbReference type="Gene3D" id="1.20.1080.10">
    <property type="entry name" value="Glycerol uptake facilitator protein"/>
    <property type="match status" value="1"/>
</dbReference>
<evidence type="ECO:0000256" key="6">
    <source>
        <dbReference type="ARBA" id="ARBA00022989"/>
    </source>
</evidence>
<dbReference type="GeneID" id="100176808"/>
<dbReference type="PROSITE" id="PS00221">
    <property type="entry name" value="MIP"/>
    <property type="match status" value="1"/>
</dbReference>
<evidence type="ECO:0000256" key="7">
    <source>
        <dbReference type="ARBA" id="ARBA00023136"/>
    </source>
</evidence>
<evidence type="ECO:0000256" key="5">
    <source>
        <dbReference type="ARBA" id="ARBA00022737"/>
    </source>
</evidence>
<keyword evidence="12" id="KW-1185">Reference proteome</keyword>
<evidence type="ECO:0000256" key="2">
    <source>
        <dbReference type="ARBA" id="ARBA00006175"/>
    </source>
</evidence>
<accession>A0A1W2WH22</accession>
<dbReference type="PANTHER" id="PTHR45665:SF9">
    <property type="entry name" value="AQUAPORIN-8"/>
    <property type="match status" value="1"/>
</dbReference>
<reference evidence="11" key="2">
    <citation type="submission" date="2025-08" db="UniProtKB">
        <authorList>
            <consortium name="Ensembl"/>
        </authorList>
    </citation>
    <scope>IDENTIFICATION</scope>
</reference>
<feature type="transmembrane region" description="Helical" evidence="10">
    <location>
        <begin position="20"/>
        <end position="39"/>
    </location>
</feature>
<dbReference type="Ensembl" id="ENSCINT00000012831.3">
    <property type="protein sequence ID" value="ENSCINP00000012831.3"/>
    <property type="gene ID" value="ENSCING00000006223.3"/>
</dbReference>
<dbReference type="STRING" id="7719.ENSCINP00000012831"/>
<keyword evidence="5" id="KW-0677">Repeat</keyword>
<dbReference type="InterPro" id="IPR034294">
    <property type="entry name" value="Aquaporin_transptr"/>
</dbReference>
<dbReference type="RefSeq" id="XP_002128950.1">
    <property type="nucleotide sequence ID" value="XM_002128914.4"/>
</dbReference>
<accession>F6YVW8</accession>
<feature type="transmembrane region" description="Helical" evidence="10">
    <location>
        <begin position="116"/>
        <end position="136"/>
    </location>
</feature>
<protein>
    <submittedName>
        <fullName evidence="11">Aquaporin-like</fullName>
    </submittedName>
</protein>
<keyword evidence="3 8" id="KW-0813">Transport</keyword>
<dbReference type="Pfam" id="PF00230">
    <property type="entry name" value="MIP"/>
    <property type="match status" value="1"/>
</dbReference>
<dbReference type="InterPro" id="IPR000425">
    <property type="entry name" value="MIP"/>
</dbReference>
<dbReference type="InterPro" id="IPR022357">
    <property type="entry name" value="MIP_CS"/>
</dbReference>
<feature type="transmembrane region" description="Helical" evidence="10">
    <location>
        <begin position="156"/>
        <end position="177"/>
    </location>
</feature>
<evidence type="ECO:0000256" key="10">
    <source>
        <dbReference type="SAM" id="Phobius"/>
    </source>
</evidence>
<reference evidence="11" key="3">
    <citation type="submission" date="2025-09" db="UniProtKB">
        <authorList>
            <consortium name="Ensembl"/>
        </authorList>
    </citation>
    <scope>IDENTIFICATION</scope>
</reference>
<evidence type="ECO:0000256" key="9">
    <source>
        <dbReference type="SAM" id="MobiDB-lite"/>
    </source>
</evidence>
<keyword evidence="7 10" id="KW-0472">Membrane</keyword>
<dbReference type="GO" id="GO:0006833">
    <property type="term" value="P:water transport"/>
    <property type="evidence" value="ECO:0000318"/>
    <property type="project" value="GO_Central"/>
</dbReference>
<dbReference type="InParanoid" id="F6YVW8"/>
<dbReference type="OrthoDB" id="3222at2759"/>
<dbReference type="GeneTree" id="ENSGT00940000159304"/>
<feature type="transmembrane region" description="Helical" evidence="10">
    <location>
        <begin position="184"/>
        <end position="204"/>
    </location>
</feature>
<dbReference type="GO" id="GO:0005737">
    <property type="term" value="C:cytoplasm"/>
    <property type="evidence" value="ECO:0007669"/>
    <property type="project" value="UniProtKB-ARBA"/>
</dbReference>
<comment type="similarity">
    <text evidence="2 8">Belongs to the MIP/aquaporin (TC 1.A.8) family.</text>
</comment>
<dbReference type="InterPro" id="IPR023271">
    <property type="entry name" value="Aquaporin-like"/>
</dbReference>
<proteinExistence type="inferred from homology"/>
<dbReference type="FunFam" id="1.20.1080.10:FF:000076">
    <property type="entry name" value="aquaporin-like"/>
    <property type="match status" value="1"/>
</dbReference>
<dbReference type="OMA" id="WRRAPAY"/>
<organism evidence="11 12">
    <name type="scientific">Ciona intestinalis</name>
    <name type="common">Transparent sea squirt</name>
    <name type="synonym">Ascidia intestinalis</name>
    <dbReference type="NCBI Taxonomy" id="7719"/>
    <lineage>
        <taxon>Eukaryota</taxon>
        <taxon>Metazoa</taxon>
        <taxon>Chordata</taxon>
        <taxon>Tunicata</taxon>
        <taxon>Ascidiacea</taxon>
        <taxon>Phlebobranchia</taxon>
        <taxon>Cionidae</taxon>
        <taxon>Ciona</taxon>
    </lineage>
</organism>
<evidence type="ECO:0000313" key="12">
    <source>
        <dbReference type="Proteomes" id="UP000008144"/>
    </source>
</evidence>
<reference evidence="12" key="1">
    <citation type="journal article" date="2002" name="Science">
        <title>The draft genome of Ciona intestinalis: insights into chordate and vertebrate origins.</title>
        <authorList>
            <person name="Dehal P."/>
            <person name="Satou Y."/>
            <person name="Campbell R.K."/>
            <person name="Chapman J."/>
            <person name="Degnan B."/>
            <person name="De Tomaso A."/>
            <person name="Davidson B."/>
            <person name="Di Gregorio A."/>
            <person name="Gelpke M."/>
            <person name="Goodstein D.M."/>
            <person name="Harafuji N."/>
            <person name="Hastings K.E."/>
            <person name="Ho I."/>
            <person name="Hotta K."/>
            <person name="Huang W."/>
            <person name="Kawashima T."/>
            <person name="Lemaire P."/>
            <person name="Martinez D."/>
            <person name="Meinertzhagen I.A."/>
            <person name="Necula S."/>
            <person name="Nonaka M."/>
            <person name="Putnam N."/>
            <person name="Rash S."/>
            <person name="Saiga H."/>
            <person name="Satake M."/>
            <person name="Terry A."/>
            <person name="Yamada L."/>
            <person name="Wang H.G."/>
            <person name="Awazu S."/>
            <person name="Azumi K."/>
            <person name="Boore J."/>
            <person name="Branno M."/>
            <person name="Chin-Bow S."/>
            <person name="DeSantis R."/>
            <person name="Doyle S."/>
            <person name="Francino P."/>
            <person name="Keys D.N."/>
            <person name="Haga S."/>
            <person name="Hayashi H."/>
            <person name="Hino K."/>
            <person name="Imai K.S."/>
            <person name="Inaba K."/>
            <person name="Kano S."/>
            <person name="Kobayashi K."/>
            <person name="Kobayashi M."/>
            <person name="Lee B.I."/>
            <person name="Makabe K.W."/>
            <person name="Manohar C."/>
            <person name="Matassi G."/>
            <person name="Medina M."/>
            <person name="Mochizuki Y."/>
            <person name="Mount S."/>
            <person name="Morishita T."/>
            <person name="Miura S."/>
            <person name="Nakayama A."/>
            <person name="Nishizaka S."/>
            <person name="Nomoto H."/>
            <person name="Ohta F."/>
            <person name="Oishi K."/>
            <person name="Rigoutsos I."/>
            <person name="Sano M."/>
            <person name="Sasaki A."/>
            <person name="Sasakura Y."/>
            <person name="Shoguchi E."/>
            <person name="Shin-i T."/>
            <person name="Spagnuolo A."/>
            <person name="Stainier D."/>
            <person name="Suzuki M.M."/>
            <person name="Tassy O."/>
            <person name="Takatori N."/>
            <person name="Tokuoka M."/>
            <person name="Yagi K."/>
            <person name="Yoshizaki F."/>
            <person name="Wada S."/>
            <person name="Zhang C."/>
            <person name="Hyatt P.D."/>
            <person name="Larimer F."/>
            <person name="Detter C."/>
            <person name="Doggett N."/>
            <person name="Glavina T."/>
            <person name="Hawkins T."/>
            <person name="Richardson P."/>
            <person name="Lucas S."/>
            <person name="Kohara Y."/>
            <person name="Levine M."/>
            <person name="Satoh N."/>
            <person name="Rokhsar D.S."/>
        </authorList>
    </citation>
    <scope>NUCLEOTIDE SEQUENCE [LARGE SCALE GENOMIC DNA]</scope>
</reference>
<dbReference type="PANTHER" id="PTHR45665">
    <property type="entry name" value="AQUAPORIN-8"/>
    <property type="match status" value="1"/>
</dbReference>
<dbReference type="PRINTS" id="PR00783">
    <property type="entry name" value="MINTRINSICP"/>
</dbReference>
<evidence type="ECO:0000256" key="3">
    <source>
        <dbReference type="ARBA" id="ARBA00022448"/>
    </source>
</evidence>
<feature type="transmembrane region" description="Helical" evidence="10">
    <location>
        <begin position="81"/>
        <end position="109"/>
    </location>
</feature>
<dbReference type="GO" id="GO:0016020">
    <property type="term" value="C:membrane"/>
    <property type="evidence" value="ECO:0000318"/>
    <property type="project" value="GO_Central"/>
</dbReference>
<evidence type="ECO:0000313" key="11">
    <source>
        <dbReference type="Ensembl" id="ENSCINP00000012831.3"/>
    </source>
</evidence>
<comment type="subcellular location">
    <subcellularLocation>
        <location evidence="1">Endomembrane system</location>
        <topology evidence="1">Multi-pass membrane protein</topology>
    </subcellularLocation>
</comment>
<dbReference type="HOGENOM" id="CLU_020019_3_5_1"/>